<dbReference type="AlphaFoldDB" id="A0A3M0AGK1"/>
<sequence>MDPYSFLLGLSLMLLSASVVALSVEHSCKNIGIYLDEEDIKLLEGESRRK</sequence>
<accession>A0A3M0AGK1</accession>
<protein>
    <submittedName>
        <fullName evidence="1">Uncharacterized protein</fullName>
    </submittedName>
</protein>
<organism evidence="1 2">
    <name type="scientific">Umboniibacter marinipuniceus</name>
    <dbReference type="NCBI Taxonomy" id="569599"/>
    <lineage>
        <taxon>Bacteria</taxon>
        <taxon>Pseudomonadati</taxon>
        <taxon>Pseudomonadota</taxon>
        <taxon>Gammaproteobacteria</taxon>
        <taxon>Cellvibrionales</taxon>
        <taxon>Cellvibrionaceae</taxon>
        <taxon>Umboniibacter</taxon>
    </lineage>
</organism>
<gene>
    <name evidence="1" type="ORF">DFR27_0644</name>
</gene>
<comment type="caution">
    <text evidence="1">The sequence shown here is derived from an EMBL/GenBank/DDBJ whole genome shotgun (WGS) entry which is preliminary data.</text>
</comment>
<name>A0A3M0AGK1_9GAMM</name>
<evidence type="ECO:0000313" key="1">
    <source>
        <dbReference type="EMBL" id="RMA82689.1"/>
    </source>
</evidence>
<reference evidence="1 2" key="1">
    <citation type="submission" date="2018-10" db="EMBL/GenBank/DDBJ databases">
        <title>Genomic Encyclopedia of Type Strains, Phase IV (KMG-IV): sequencing the most valuable type-strain genomes for metagenomic binning, comparative biology and taxonomic classification.</title>
        <authorList>
            <person name="Goeker M."/>
        </authorList>
    </citation>
    <scope>NUCLEOTIDE SEQUENCE [LARGE SCALE GENOMIC DNA]</scope>
    <source>
        <strain evidence="1 2">DSM 25080</strain>
    </source>
</reference>
<dbReference type="Proteomes" id="UP000267187">
    <property type="component" value="Unassembled WGS sequence"/>
</dbReference>
<evidence type="ECO:0000313" key="2">
    <source>
        <dbReference type="Proteomes" id="UP000267187"/>
    </source>
</evidence>
<proteinExistence type="predicted"/>
<keyword evidence="2" id="KW-1185">Reference proteome</keyword>
<dbReference type="EMBL" id="REFJ01000001">
    <property type="protein sequence ID" value="RMA82689.1"/>
    <property type="molecule type" value="Genomic_DNA"/>
</dbReference>